<evidence type="ECO:0000256" key="1">
    <source>
        <dbReference type="SAM" id="SignalP"/>
    </source>
</evidence>
<dbReference type="EMBL" id="JADWYS010000001">
    <property type="protein sequence ID" value="MBG9387418.1"/>
    <property type="molecule type" value="Genomic_DNA"/>
</dbReference>
<dbReference type="AlphaFoldDB" id="A0A931H2M2"/>
<accession>A0A931H2M2</accession>
<evidence type="ECO:0000313" key="3">
    <source>
        <dbReference type="Proteomes" id="UP000651050"/>
    </source>
</evidence>
<dbReference type="Pfam" id="PF03928">
    <property type="entry name" value="HbpS-like"/>
    <property type="match status" value="1"/>
</dbReference>
<proteinExistence type="predicted"/>
<name>A0A931H2M2_9BURK</name>
<dbReference type="PANTHER" id="PTHR34309">
    <property type="entry name" value="SLR1406 PROTEIN"/>
    <property type="match status" value="1"/>
</dbReference>
<dbReference type="RefSeq" id="WP_196985342.1">
    <property type="nucleotide sequence ID" value="NZ_JADWYS010000001.1"/>
</dbReference>
<dbReference type="InterPro" id="IPR038084">
    <property type="entry name" value="PduO/GlcC-like_sf"/>
</dbReference>
<dbReference type="InterPro" id="IPR052517">
    <property type="entry name" value="GlcG_carb_metab_protein"/>
</dbReference>
<feature type="signal peptide" evidence="1">
    <location>
        <begin position="1"/>
        <end position="20"/>
    </location>
</feature>
<keyword evidence="3" id="KW-1185">Reference proteome</keyword>
<dbReference type="Proteomes" id="UP000651050">
    <property type="component" value="Unassembled WGS sequence"/>
</dbReference>
<sequence>MKLRASMCAALVALAGSAAAQQATYTVRNLTPEAALRAAQAALAACAKSGHQVAVAVTDRAAIPLVMLRDRHAGTHTPETATNKAFSALSFKIDTLALARATQPGEASAGIRNLPRVVAVGGGRLIESAGSLVGAIGVSGAPGGEADDACAKAGIAAIADELEF</sequence>
<protein>
    <submittedName>
        <fullName evidence="2">Heme-binding protein</fullName>
    </submittedName>
</protein>
<organism evidence="2 3">
    <name type="scientific">Caenimonas aquaedulcis</name>
    <dbReference type="NCBI Taxonomy" id="2793270"/>
    <lineage>
        <taxon>Bacteria</taxon>
        <taxon>Pseudomonadati</taxon>
        <taxon>Pseudomonadota</taxon>
        <taxon>Betaproteobacteria</taxon>
        <taxon>Burkholderiales</taxon>
        <taxon>Comamonadaceae</taxon>
        <taxon>Caenimonas</taxon>
    </lineage>
</organism>
<evidence type="ECO:0000313" key="2">
    <source>
        <dbReference type="EMBL" id="MBG9387418.1"/>
    </source>
</evidence>
<dbReference type="SUPFAM" id="SSF143744">
    <property type="entry name" value="GlcG-like"/>
    <property type="match status" value="1"/>
</dbReference>
<dbReference type="Gene3D" id="3.30.450.150">
    <property type="entry name" value="Haem-degrading domain"/>
    <property type="match status" value="1"/>
</dbReference>
<dbReference type="PANTHER" id="PTHR34309:SF10">
    <property type="entry name" value="SLR1406 PROTEIN"/>
    <property type="match status" value="1"/>
</dbReference>
<reference evidence="2" key="1">
    <citation type="submission" date="2020-11" db="EMBL/GenBank/DDBJ databases">
        <title>Bacterial whole genome sequence for Caenimonas sp. DR4.4.</title>
        <authorList>
            <person name="Le V."/>
            <person name="Ko S.-R."/>
            <person name="Ahn C.-Y."/>
            <person name="Oh H.-M."/>
        </authorList>
    </citation>
    <scope>NUCLEOTIDE SEQUENCE</scope>
    <source>
        <strain evidence="2">DR4.4</strain>
    </source>
</reference>
<keyword evidence="1" id="KW-0732">Signal</keyword>
<comment type="caution">
    <text evidence="2">The sequence shown here is derived from an EMBL/GenBank/DDBJ whole genome shotgun (WGS) entry which is preliminary data.</text>
</comment>
<gene>
    <name evidence="2" type="ORF">I5803_05260</name>
</gene>
<feature type="chain" id="PRO_5038010465" evidence="1">
    <location>
        <begin position="21"/>
        <end position="164"/>
    </location>
</feature>
<dbReference type="InterPro" id="IPR005624">
    <property type="entry name" value="PduO/GlcC-like"/>
</dbReference>